<dbReference type="PROSITE" id="PS50174">
    <property type="entry name" value="G_PATCH"/>
    <property type="match status" value="1"/>
</dbReference>
<keyword evidence="4" id="KW-1185">Reference proteome</keyword>
<accession>A0A9W7XK34</accession>
<organism evidence="3 4">
    <name type="scientific">Coemansia asiatica</name>
    <dbReference type="NCBI Taxonomy" id="1052880"/>
    <lineage>
        <taxon>Eukaryota</taxon>
        <taxon>Fungi</taxon>
        <taxon>Fungi incertae sedis</taxon>
        <taxon>Zoopagomycota</taxon>
        <taxon>Kickxellomycotina</taxon>
        <taxon>Kickxellomycetes</taxon>
        <taxon>Kickxellales</taxon>
        <taxon>Kickxellaceae</taxon>
        <taxon>Coemansia</taxon>
    </lineage>
</organism>
<reference evidence="3" key="1">
    <citation type="submission" date="2022-07" db="EMBL/GenBank/DDBJ databases">
        <title>Phylogenomic reconstructions and comparative analyses of Kickxellomycotina fungi.</title>
        <authorList>
            <person name="Reynolds N.K."/>
            <person name="Stajich J.E."/>
            <person name="Barry K."/>
            <person name="Grigoriev I.V."/>
            <person name="Crous P."/>
            <person name="Smith M.E."/>
        </authorList>
    </citation>
    <scope>NUCLEOTIDE SEQUENCE</scope>
    <source>
        <strain evidence="3">NBRC 105413</strain>
    </source>
</reference>
<proteinExistence type="predicted"/>
<feature type="region of interest" description="Disordered" evidence="1">
    <location>
        <begin position="603"/>
        <end position="629"/>
    </location>
</feature>
<feature type="region of interest" description="Disordered" evidence="1">
    <location>
        <begin position="532"/>
        <end position="562"/>
    </location>
</feature>
<dbReference type="AlphaFoldDB" id="A0A9W7XK34"/>
<comment type="caution">
    <text evidence="3">The sequence shown here is derived from an EMBL/GenBank/DDBJ whole genome shotgun (WGS) entry which is preliminary data.</text>
</comment>
<evidence type="ECO:0000313" key="3">
    <source>
        <dbReference type="EMBL" id="KAJ1644384.1"/>
    </source>
</evidence>
<evidence type="ECO:0000256" key="1">
    <source>
        <dbReference type="SAM" id="MobiDB-lite"/>
    </source>
</evidence>
<dbReference type="PANTHER" id="PTHR13384">
    <property type="entry name" value="G PATCH DOMAIN-CONTAINING PROTEIN 1"/>
    <property type="match status" value="1"/>
</dbReference>
<dbReference type="Pfam" id="PF07713">
    <property type="entry name" value="DUF1604"/>
    <property type="match status" value="1"/>
</dbReference>
<dbReference type="GO" id="GO:0003723">
    <property type="term" value="F:RNA binding"/>
    <property type="evidence" value="ECO:0007669"/>
    <property type="project" value="TreeGrafter"/>
</dbReference>
<gene>
    <name evidence="3" type="ORF">LPJ64_003929</name>
</gene>
<dbReference type="InterPro" id="IPR000467">
    <property type="entry name" value="G_patch_dom"/>
</dbReference>
<sequence length="629" mass="69228">MSKRKQGSASQSRSFQYADDRIDYIRIGTEFLSDRQQRQLDRRQHNTWDKKPKDYSRDAFKGGFTAGYHNTVGSKEGWQPAAAFTSSRASRSEFQQMRPEDFMDKEDLADIKEAQAFAVTKSFSKPNANSAFENGYSEETTVFDNVADKDGTGIVSSIAQKISAEFAALDHLAGKDRGIGDTLLGLMGWKPGQGIGPLSRNAATHGLSVVAANDELVKLPPRPTSLVLFKGAKLYKHGIDYGVESSMLLPDASSASTYDEPALPALGALFKPRANDTAIAAVKPKSASKKKLKKKANSEMMRLSFSVLDNDDDDNDGDIDNDGHGKYMLDSKTAGNRRPRDISETHLGRLARIKANPAASKNPLSLSKTDSEERSFCFDGKPPLPGFLLFGSQNKAIIQFYHSPQVPDAFTGFHDQRQLPSKKKSRWDVQLSLDSETADKAKRQNPVNEPVSQKDAENFAHTARLCQPSTALLSRFRSVASIDKEIPSDGEAAAAKNNRRCRASAEKQVVRKVQEWAPSQILCKRMKLVPSTNATKGYSKPGGKQAVVSSENVASSGSHGRKRASDFIEWNSQDKQKSPKNQFDSSSSDYLVVPADLVELESKNQVTSSKPLRPEQQLFESIFGQDENT</sequence>
<dbReference type="PANTHER" id="PTHR13384:SF16">
    <property type="entry name" value="GROWTH REGULATION PROTEIN"/>
    <property type="match status" value="1"/>
</dbReference>
<evidence type="ECO:0000313" key="4">
    <source>
        <dbReference type="Proteomes" id="UP001145021"/>
    </source>
</evidence>
<name>A0A9W7XK34_9FUNG</name>
<feature type="domain" description="G-patch" evidence="2">
    <location>
        <begin position="176"/>
        <end position="196"/>
    </location>
</feature>
<feature type="region of interest" description="Disordered" evidence="1">
    <location>
        <begin position="434"/>
        <end position="454"/>
    </location>
</feature>
<feature type="region of interest" description="Disordered" evidence="1">
    <location>
        <begin position="34"/>
        <end position="54"/>
    </location>
</feature>
<dbReference type="GO" id="GO:0006397">
    <property type="term" value="P:mRNA processing"/>
    <property type="evidence" value="ECO:0007669"/>
    <property type="project" value="InterPro"/>
</dbReference>
<dbReference type="EMBL" id="JANBOH010000169">
    <property type="protein sequence ID" value="KAJ1644384.1"/>
    <property type="molecule type" value="Genomic_DNA"/>
</dbReference>
<dbReference type="InterPro" id="IPR011666">
    <property type="entry name" value="DUF1604"/>
</dbReference>
<feature type="region of interest" description="Disordered" evidence="1">
    <location>
        <begin position="312"/>
        <end position="340"/>
    </location>
</feature>
<protein>
    <recommendedName>
        <fullName evidence="2">G-patch domain-containing protein</fullName>
    </recommendedName>
</protein>
<dbReference type="Proteomes" id="UP001145021">
    <property type="component" value="Unassembled WGS sequence"/>
</dbReference>
<feature type="compositionally biased region" description="Polar residues" evidence="1">
    <location>
        <begin position="547"/>
        <end position="558"/>
    </location>
</feature>
<evidence type="ECO:0000259" key="2">
    <source>
        <dbReference type="PROSITE" id="PS50174"/>
    </source>
</evidence>
<dbReference type="GO" id="GO:0005634">
    <property type="term" value="C:nucleus"/>
    <property type="evidence" value="ECO:0007669"/>
    <property type="project" value="TreeGrafter"/>
</dbReference>